<dbReference type="Pfam" id="PF04015">
    <property type="entry name" value="DUF362"/>
    <property type="match status" value="1"/>
</dbReference>
<protein>
    <recommendedName>
        <fullName evidence="1">DUF362 domain-containing protein</fullName>
    </recommendedName>
</protein>
<feature type="domain" description="DUF362" evidence="1">
    <location>
        <begin position="55"/>
        <end position="206"/>
    </location>
</feature>
<dbReference type="AlphaFoldDB" id="A0A7W7KD28"/>
<dbReference type="Proteomes" id="UP000555448">
    <property type="component" value="Unassembled WGS sequence"/>
</dbReference>
<comment type="caution">
    <text evidence="2">The sequence shown here is derived from an EMBL/GenBank/DDBJ whole genome shotgun (WGS) entry which is preliminary data.</text>
</comment>
<organism evidence="2 3">
    <name type="scientific">Novosphingobium chloroacetimidivorans</name>
    <dbReference type="NCBI Taxonomy" id="1428314"/>
    <lineage>
        <taxon>Bacteria</taxon>
        <taxon>Pseudomonadati</taxon>
        <taxon>Pseudomonadota</taxon>
        <taxon>Alphaproteobacteria</taxon>
        <taxon>Sphingomonadales</taxon>
        <taxon>Sphingomonadaceae</taxon>
        <taxon>Novosphingobium</taxon>
    </lineage>
</organism>
<gene>
    <name evidence="2" type="ORF">HNO88_003964</name>
</gene>
<dbReference type="InterPro" id="IPR007160">
    <property type="entry name" value="DUF362"/>
</dbReference>
<dbReference type="RefSeq" id="WP_184249753.1">
    <property type="nucleotide sequence ID" value="NZ_JACHLR010000026.1"/>
</dbReference>
<sequence length="635" mass="68532">MIADSEEDWASLLSRAGLAELLRSKAAPKQAEEGGTPVIRILVDLAADAGQARRVEALIDALLACGPARIEIAASADSSTKVAANRDVYALSDIAGYRYHSEGGNEYDIIDLADDQRADIFPAGSVLHGTPGSGAWIDADIRIVYATARFDGLDGFGGALNTLICALPKADKDLHYRLRRDAGEVVAALLDATPPDLTLLEWIDPQRSVDSVIRVVGSSPLLVDMAAALKFGLDPFALPVLAQVARVRPPPVDFILDGDLTALAMHSVPSAIERKGRASQGASEALARLAQGWTRRLDPTAFPVLRTLDAQALRVLAPSDATVGRGLQPTIAAALGAAAHGLEAWQTLFAKDTLVQRTVTLDIDPGAVPETEYARMLDELESLAPIARAAPERADGLRWRKWDRAVLFAFERTLPIPFDHFVAAVDVSRAISFMNDYLGGVIVAASFDDQGRPIRQAERNLYLPQPNYLALYGGKPIDVSKIEVVSYAADEHRLTWKTLNSSNGSAEADDGFVSFARSDFGTQVTIVGKQLFTLPPVWQMFDLSLWPAVEEPLTTMAYHTFFDRTLNNFEALVEGRDVRLGRDPDVDSAHPSVAIEETLARLAQRASPFVEKLKPKTARPAPADADGFVHVVPGA</sequence>
<evidence type="ECO:0000313" key="2">
    <source>
        <dbReference type="EMBL" id="MBB4860620.1"/>
    </source>
</evidence>
<keyword evidence="3" id="KW-1185">Reference proteome</keyword>
<proteinExistence type="predicted"/>
<evidence type="ECO:0000313" key="3">
    <source>
        <dbReference type="Proteomes" id="UP000555448"/>
    </source>
</evidence>
<evidence type="ECO:0000259" key="1">
    <source>
        <dbReference type="Pfam" id="PF04015"/>
    </source>
</evidence>
<reference evidence="2 3" key="1">
    <citation type="submission" date="2020-08" db="EMBL/GenBank/DDBJ databases">
        <title>Functional genomics of gut bacteria from endangered species of beetles.</title>
        <authorList>
            <person name="Carlos-Shanley C."/>
        </authorList>
    </citation>
    <scope>NUCLEOTIDE SEQUENCE [LARGE SCALE GENOMIC DNA]</scope>
    <source>
        <strain evidence="2 3">S00245</strain>
    </source>
</reference>
<accession>A0A7W7KD28</accession>
<dbReference type="EMBL" id="JACHLR010000026">
    <property type="protein sequence ID" value="MBB4860620.1"/>
    <property type="molecule type" value="Genomic_DNA"/>
</dbReference>
<name>A0A7W7KD28_9SPHN</name>